<keyword evidence="1 5" id="KW-0732">Signal</keyword>
<protein>
    <submittedName>
        <fullName evidence="8">Basic amino acid ABC transporter substrate-binding protein</fullName>
    </submittedName>
</protein>
<keyword evidence="3" id="KW-0449">Lipoprotein</keyword>
<evidence type="ECO:0000313" key="9">
    <source>
        <dbReference type="Proteomes" id="UP001145069"/>
    </source>
</evidence>
<evidence type="ECO:0000259" key="6">
    <source>
        <dbReference type="SMART" id="SM00062"/>
    </source>
</evidence>
<dbReference type="EMBL" id="JAMQKC010000005">
    <property type="protein sequence ID" value="MDC3416894.1"/>
    <property type="molecule type" value="Genomic_DNA"/>
</dbReference>
<evidence type="ECO:0000313" key="8">
    <source>
        <dbReference type="EMBL" id="MDC3416894.1"/>
    </source>
</evidence>
<dbReference type="Pfam" id="PF00497">
    <property type="entry name" value="SBP_bac_3"/>
    <property type="match status" value="1"/>
</dbReference>
<dbReference type="InterPro" id="IPR001638">
    <property type="entry name" value="Solute-binding_3/MltF_N"/>
</dbReference>
<dbReference type="PANTHER" id="PTHR35936">
    <property type="entry name" value="MEMBRANE-BOUND LYTIC MUREIN TRANSGLYCOSYLASE F"/>
    <property type="match status" value="1"/>
</dbReference>
<dbReference type="GO" id="GO:0016020">
    <property type="term" value="C:membrane"/>
    <property type="evidence" value="ECO:0007669"/>
    <property type="project" value="InterPro"/>
</dbReference>
<gene>
    <name evidence="8" type="ORF">NC799_08165</name>
</gene>
<dbReference type="SMART" id="SM00062">
    <property type="entry name" value="PBPb"/>
    <property type="match status" value="1"/>
</dbReference>
<dbReference type="RefSeq" id="WP_272445927.1">
    <property type="nucleotide sequence ID" value="NZ_JAMQKC010000005.1"/>
</dbReference>
<feature type="chain" id="PRO_5040768080" evidence="5">
    <location>
        <begin position="21"/>
        <end position="290"/>
    </location>
</feature>
<keyword evidence="9" id="KW-1185">Reference proteome</keyword>
<feature type="domain" description="Solute-binding protein family 3/N-terminal" evidence="6">
    <location>
        <begin position="57"/>
        <end position="279"/>
    </location>
</feature>
<dbReference type="CDD" id="cd13624">
    <property type="entry name" value="PBP2_Arg_Lys_His"/>
    <property type="match status" value="1"/>
</dbReference>
<dbReference type="PROSITE" id="PS51257">
    <property type="entry name" value="PROKAR_LIPOPROTEIN"/>
    <property type="match status" value="1"/>
</dbReference>
<feature type="compositionally biased region" description="Polar residues" evidence="4">
    <location>
        <begin position="32"/>
        <end position="49"/>
    </location>
</feature>
<dbReference type="SMART" id="SM00079">
    <property type="entry name" value="PBPe"/>
    <property type="match status" value="1"/>
</dbReference>
<evidence type="ECO:0000256" key="1">
    <source>
        <dbReference type="ARBA" id="ARBA00022729"/>
    </source>
</evidence>
<keyword evidence="2" id="KW-0564">Palmitate</keyword>
<feature type="domain" description="Ionotropic glutamate receptor C-terminal" evidence="7">
    <location>
        <begin position="57"/>
        <end position="278"/>
    </location>
</feature>
<feature type="region of interest" description="Disordered" evidence="4">
    <location>
        <begin position="25"/>
        <end position="54"/>
    </location>
</feature>
<feature type="signal peptide" evidence="5">
    <location>
        <begin position="1"/>
        <end position="20"/>
    </location>
</feature>
<name>A0A9X3WG96_9BACI</name>
<comment type="caution">
    <text evidence="8">The sequence shown here is derived from an EMBL/GenBank/DDBJ whole genome shotgun (WGS) entry which is preliminary data.</text>
</comment>
<dbReference type="Proteomes" id="UP001145069">
    <property type="component" value="Unassembled WGS sequence"/>
</dbReference>
<evidence type="ECO:0000256" key="2">
    <source>
        <dbReference type="ARBA" id="ARBA00023139"/>
    </source>
</evidence>
<dbReference type="AlphaFoldDB" id="A0A9X3WG96"/>
<evidence type="ECO:0000256" key="5">
    <source>
        <dbReference type="SAM" id="SignalP"/>
    </source>
</evidence>
<accession>A0A9X3WG96</accession>
<dbReference type="PANTHER" id="PTHR35936:SF17">
    <property type="entry name" value="ARGININE-BINDING EXTRACELLULAR PROTEIN ARTP"/>
    <property type="match status" value="1"/>
</dbReference>
<evidence type="ECO:0000256" key="4">
    <source>
        <dbReference type="SAM" id="MobiDB-lite"/>
    </source>
</evidence>
<proteinExistence type="predicted"/>
<dbReference type="GO" id="GO:0015276">
    <property type="term" value="F:ligand-gated monoatomic ion channel activity"/>
    <property type="evidence" value="ECO:0007669"/>
    <property type="project" value="InterPro"/>
</dbReference>
<sequence length="290" mass="31546">MRKLPFLYVSLLLIGILALAGCGTSTDETESDTNGSSETEQGTDGQATEQADEEKKVLQVGTDAAFAPFEFMETGEIVGFDVDLLAAVMEEAGYDYELKNLGWDPMLESVRSGSVDLGISGITINDDRKETYDFSVPYFQSTHMIVFNEGVGITNANDLEGKRIGVQTGTTGADAAEKIVGQNNKNISKYETTALAFMALQNGDVEAVVTDNVVAAEYKKNNPDAKVETVTDEDNFESEFYGIMFPKDSEIVDEISSALATVIENGTYTEIYQEWFGEEPNLDALTNATE</sequence>
<evidence type="ECO:0000259" key="7">
    <source>
        <dbReference type="SMART" id="SM00079"/>
    </source>
</evidence>
<dbReference type="Gene3D" id="3.40.190.10">
    <property type="entry name" value="Periplasmic binding protein-like II"/>
    <property type="match status" value="2"/>
</dbReference>
<reference evidence="8" key="1">
    <citation type="submission" date="2022-06" db="EMBL/GenBank/DDBJ databases">
        <title>Aquibacillus sp. a new bacterium isolated from soil saline samples.</title>
        <authorList>
            <person name="Galisteo C."/>
            <person name="De La Haba R."/>
            <person name="Sanchez-Porro C."/>
            <person name="Ventosa A."/>
        </authorList>
    </citation>
    <scope>NUCLEOTIDE SEQUENCE</scope>
    <source>
        <strain evidence="8">3ASR75-54</strain>
    </source>
</reference>
<dbReference type="InterPro" id="IPR001320">
    <property type="entry name" value="Iontro_rcpt_C"/>
</dbReference>
<organism evidence="8 9">
    <name type="scientific">Aquibacillus salsiterrae</name>
    <dbReference type="NCBI Taxonomy" id="2950439"/>
    <lineage>
        <taxon>Bacteria</taxon>
        <taxon>Bacillati</taxon>
        <taxon>Bacillota</taxon>
        <taxon>Bacilli</taxon>
        <taxon>Bacillales</taxon>
        <taxon>Bacillaceae</taxon>
        <taxon>Aquibacillus</taxon>
    </lineage>
</organism>
<evidence type="ECO:0000256" key="3">
    <source>
        <dbReference type="ARBA" id="ARBA00023288"/>
    </source>
</evidence>
<dbReference type="SUPFAM" id="SSF53850">
    <property type="entry name" value="Periplasmic binding protein-like II"/>
    <property type="match status" value="1"/>
</dbReference>